<dbReference type="Pfam" id="PF14107">
    <property type="entry name" value="DUF4280"/>
    <property type="match status" value="1"/>
</dbReference>
<feature type="compositionally biased region" description="Basic and acidic residues" evidence="1">
    <location>
        <begin position="76"/>
        <end position="106"/>
    </location>
</feature>
<dbReference type="RefSeq" id="WP_259829182.1">
    <property type="nucleotide sequence ID" value="NZ_JANZQH010000004.1"/>
</dbReference>
<keyword evidence="4" id="KW-1185">Reference proteome</keyword>
<evidence type="ECO:0000313" key="3">
    <source>
        <dbReference type="EMBL" id="MCT2408066.1"/>
    </source>
</evidence>
<evidence type="ECO:0000259" key="2">
    <source>
        <dbReference type="PROSITE" id="PS51782"/>
    </source>
</evidence>
<dbReference type="CDD" id="cd12797">
    <property type="entry name" value="M23_peptidase"/>
    <property type="match status" value="1"/>
</dbReference>
<dbReference type="PANTHER" id="PTHR21666:SF270">
    <property type="entry name" value="MUREIN HYDROLASE ACTIVATOR ENVC"/>
    <property type="match status" value="1"/>
</dbReference>
<dbReference type="PROSITE" id="PS51782">
    <property type="entry name" value="LYSM"/>
    <property type="match status" value="1"/>
</dbReference>
<reference evidence="3" key="1">
    <citation type="submission" date="2022-08" db="EMBL/GenBank/DDBJ databases">
        <title>Chryseobacterium antibioticum,isolated from the rhizosphere soil of Pyrola in Tibet.</title>
        <authorList>
            <person name="Kan Y."/>
        </authorList>
    </citation>
    <scope>NUCLEOTIDE SEQUENCE</scope>
    <source>
        <strain evidence="3">Pc2-12</strain>
    </source>
</reference>
<dbReference type="InterPro" id="IPR036779">
    <property type="entry name" value="LysM_dom_sf"/>
</dbReference>
<sequence length="1347" mass="149968">MSAPIPYTVQSGETLQDIAKKLGIKDWTKLKQYHNEQAGSGQQTSDIPYAGFILQTPPKDEIYTMNGETPPPDPVEEQKSAEQKQDQEKKKEEEEKKEEKASKSDHDGKYFVVHNAKCVCDKAENPKQTADLQVTTHSIIVLNDEQGKLAATEEDKTFIPPAATFGKCKLKPSSGGYLPCALAPAPKWSKTYESTQVMGKNTLTEISELQCTVGGKITIFKHGQTDSVSNAHADNTNPVELAMVNPAINQPKKKEEYPSVTSIVLTKVENRTAFKEIDSKNKSSIIYLRKDEDASFKANLKSGNKQLTSWMVYSDHQGKKENRIFLREQIGTEFSQSFEGLGKFRIEGYGKPKNQDFEKGKYDKCDPSCSIDVEVVENTLIDIECTSADFTTRIDPSKNRKFRKGVPSVFKAKFFIPDLTAEEKSKLTLSVQDGSGNTITEGVQENGEILTFTPKNTKAKYTIIARYTNDQGEVIEKQIAGETEGNAVLGISHGAEVVRPGTAMSFSVSKMKYKFGADNSPYDLTSEESSEIKWNLNGIPQGTGKSFTIAGSKLMAPGKYIVEAYSISANATGKNAKKEDDDWHFEVKENDVVSFTLSGTPKVGKPITATVDKMVFADLLPNETVHWQGFSTPVTGKSITFTPKTPGTLSITSKIKGKGVTQKVNVVQPIINDIQFTDSNGNKIEKASWGQKINIWIDQNGLSNEEINVVLWDNDTVQDDPVKTITINPYDGGLIPVTLDSYMKDKAGNQGLIYAKVSVPKLIATGEGQSFPKTYKLDVQDKREIYNAIFGSANGKEKHTIVDYDEISYLYAHSRGISASENLYLEIRDSVFGKDPLLLFQTNIKADQSGVIKQRIVWNNIKNKVNSLTVYAIIKENNKEGKVLYDADGDFSMATAKLKKGSSLTKLAENNSAVKVGDEKIVKNTGTCVCREQYKDLIWGEKVSCEFRKKVVQICAELWGETRKMEMASGLMAVMNVETAGSFKAHQIMGKALGDINSITKDDFWLIKKDKKTGKEISRTSRAVGLIQFTQAALQAIEEFKSGTGFDKLHEVKLRFAKMGEIKQLDYVKKYFEPSKNKIKTPEDIYLHVFAPKGVNKSDNYILYEKGTVEYTQNKSVDTQSKGINKSDGKIQRSEILERYHDSHNQGGGTNKVQTFNCSNSPTKKIEENTSKCPEDCSQCFEYADVIDNPKLNNQSNNVNKNRFHRTPRYNNKHPKGYYHTGTDILTALDTDLKSMLCGEVVEALDTKGDLGKIVTIKSKDKNGKFIWIRYCHLNSYSVSKGQKIKHGKIIGKSGNTGNAKDILPQYYHVHIEASTDGVFYGGNTRVDPEQFMKTKFDETTKGNHIK</sequence>
<feature type="region of interest" description="Disordered" evidence="1">
    <location>
        <begin position="1192"/>
        <end position="1216"/>
    </location>
</feature>
<dbReference type="SUPFAM" id="SSF51261">
    <property type="entry name" value="Duplicated hybrid motif"/>
    <property type="match status" value="1"/>
</dbReference>
<dbReference type="InterPro" id="IPR018392">
    <property type="entry name" value="LysM"/>
</dbReference>
<dbReference type="Pfam" id="PF01551">
    <property type="entry name" value="Peptidase_M23"/>
    <property type="match status" value="1"/>
</dbReference>
<organism evidence="3 4">
    <name type="scientific">Chryseobacterium pyrolae</name>
    <dbReference type="NCBI Taxonomy" id="2987481"/>
    <lineage>
        <taxon>Bacteria</taxon>
        <taxon>Pseudomonadati</taxon>
        <taxon>Bacteroidota</taxon>
        <taxon>Flavobacteriia</taxon>
        <taxon>Flavobacteriales</taxon>
        <taxon>Weeksellaceae</taxon>
        <taxon>Chryseobacterium group</taxon>
        <taxon>Chryseobacterium</taxon>
    </lineage>
</organism>
<dbReference type="InterPro" id="IPR025460">
    <property type="entry name" value="DUF4280"/>
</dbReference>
<name>A0ABT2IHE4_9FLAO</name>
<feature type="compositionally biased region" description="Basic residues" evidence="1">
    <location>
        <begin position="1202"/>
        <end position="1216"/>
    </location>
</feature>
<gene>
    <name evidence="3" type="ORF">NZD88_10995</name>
</gene>
<protein>
    <submittedName>
        <fullName evidence="3">DUF4280 domain-containing protein</fullName>
    </submittedName>
</protein>
<feature type="region of interest" description="Disordered" evidence="1">
    <location>
        <begin position="34"/>
        <end position="106"/>
    </location>
</feature>
<dbReference type="InterPro" id="IPR050570">
    <property type="entry name" value="Cell_wall_metabolism_enzyme"/>
</dbReference>
<evidence type="ECO:0000256" key="1">
    <source>
        <dbReference type="SAM" id="MobiDB-lite"/>
    </source>
</evidence>
<dbReference type="CDD" id="cd00118">
    <property type="entry name" value="LysM"/>
    <property type="match status" value="1"/>
</dbReference>
<dbReference type="PANTHER" id="PTHR21666">
    <property type="entry name" value="PEPTIDASE-RELATED"/>
    <property type="match status" value="1"/>
</dbReference>
<dbReference type="InterPro" id="IPR011055">
    <property type="entry name" value="Dup_hybrid_motif"/>
</dbReference>
<dbReference type="InterPro" id="IPR016047">
    <property type="entry name" value="M23ase_b-sheet_dom"/>
</dbReference>
<dbReference type="Gene3D" id="2.70.70.10">
    <property type="entry name" value="Glucose Permease (Domain IIA)"/>
    <property type="match status" value="1"/>
</dbReference>
<dbReference type="EMBL" id="JANZQH010000004">
    <property type="protein sequence ID" value="MCT2408066.1"/>
    <property type="molecule type" value="Genomic_DNA"/>
</dbReference>
<feature type="compositionally biased region" description="Polar residues" evidence="1">
    <location>
        <begin position="35"/>
        <end position="46"/>
    </location>
</feature>
<feature type="compositionally biased region" description="Low complexity" evidence="1">
    <location>
        <begin position="1192"/>
        <end position="1201"/>
    </location>
</feature>
<dbReference type="Gene3D" id="3.10.350.10">
    <property type="entry name" value="LysM domain"/>
    <property type="match status" value="1"/>
</dbReference>
<dbReference type="Proteomes" id="UP001142057">
    <property type="component" value="Unassembled WGS sequence"/>
</dbReference>
<comment type="caution">
    <text evidence="3">The sequence shown here is derived from an EMBL/GenBank/DDBJ whole genome shotgun (WGS) entry which is preliminary data.</text>
</comment>
<evidence type="ECO:0000313" key="4">
    <source>
        <dbReference type="Proteomes" id="UP001142057"/>
    </source>
</evidence>
<accession>A0ABT2IHE4</accession>
<feature type="domain" description="LysM" evidence="2">
    <location>
        <begin position="5"/>
        <end position="56"/>
    </location>
</feature>
<proteinExistence type="predicted"/>